<keyword evidence="2" id="KW-1185">Reference proteome</keyword>
<dbReference type="EMBL" id="VSRR010050190">
    <property type="protein sequence ID" value="MPC79083.1"/>
    <property type="molecule type" value="Genomic_DNA"/>
</dbReference>
<accession>A0A5B7I9V2</accession>
<evidence type="ECO:0000313" key="1">
    <source>
        <dbReference type="EMBL" id="MPC79083.1"/>
    </source>
</evidence>
<gene>
    <name evidence="1" type="ORF">E2C01_073595</name>
</gene>
<name>A0A5B7I9V2_PORTR</name>
<sequence>MVIQVMIRLVLYIDQAIIRGHIVGYSATNTNTSRQGIDNTVSTKIWSEKRGR</sequence>
<proteinExistence type="predicted"/>
<comment type="caution">
    <text evidence="1">The sequence shown here is derived from an EMBL/GenBank/DDBJ whole genome shotgun (WGS) entry which is preliminary data.</text>
</comment>
<reference evidence="1 2" key="1">
    <citation type="submission" date="2019-05" db="EMBL/GenBank/DDBJ databases">
        <title>Another draft genome of Portunus trituberculatus and its Hox gene families provides insights of decapod evolution.</title>
        <authorList>
            <person name="Jeong J.-H."/>
            <person name="Song I."/>
            <person name="Kim S."/>
            <person name="Choi T."/>
            <person name="Kim D."/>
            <person name="Ryu S."/>
            <person name="Kim W."/>
        </authorList>
    </citation>
    <scope>NUCLEOTIDE SEQUENCE [LARGE SCALE GENOMIC DNA]</scope>
    <source>
        <tissue evidence="1">Muscle</tissue>
    </source>
</reference>
<evidence type="ECO:0000313" key="2">
    <source>
        <dbReference type="Proteomes" id="UP000324222"/>
    </source>
</evidence>
<dbReference type="OrthoDB" id="5967113at2759"/>
<dbReference type="AlphaFoldDB" id="A0A5B7I9V2"/>
<organism evidence="1 2">
    <name type="scientific">Portunus trituberculatus</name>
    <name type="common">Swimming crab</name>
    <name type="synonym">Neptunus trituberculatus</name>
    <dbReference type="NCBI Taxonomy" id="210409"/>
    <lineage>
        <taxon>Eukaryota</taxon>
        <taxon>Metazoa</taxon>
        <taxon>Ecdysozoa</taxon>
        <taxon>Arthropoda</taxon>
        <taxon>Crustacea</taxon>
        <taxon>Multicrustacea</taxon>
        <taxon>Malacostraca</taxon>
        <taxon>Eumalacostraca</taxon>
        <taxon>Eucarida</taxon>
        <taxon>Decapoda</taxon>
        <taxon>Pleocyemata</taxon>
        <taxon>Brachyura</taxon>
        <taxon>Eubrachyura</taxon>
        <taxon>Portunoidea</taxon>
        <taxon>Portunidae</taxon>
        <taxon>Portuninae</taxon>
        <taxon>Portunus</taxon>
    </lineage>
</organism>
<protein>
    <submittedName>
        <fullName evidence="1">Uncharacterized protein</fullName>
    </submittedName>
</protein>
<dbReference type="Proteomes" id="UP000324222">
    <property type="component" value="Unassembled WGS sequence"/>
</dbReference>